<dbReference type="PROSITE" id="PS00018">
    <property type="entry name" value="EF_HAND_1"/>
    <property type="match status" value="1"/>
</dbReference>
<evidence type="ECO:0000256" key="1">
    <source>
        <dbReference type="ARBA" id="ARBA00006754"/>
    </source>
</evidence>
<comment type="similarity">
    <text evidence="1">Belongs to the CdaR family.</text>
</comment>
<reference evidence="5" key="1">
    <citation type="submission" date="2017-06" db="EMBL/GenBank/DDBJ databases">
        <authorList>
            <person name="Varghese N."/>
            <person name="Submissions S."/>
        </authorList>
    </citation>
    <scope>NUCLEOTIDE SEQUENCE [LARGE SCALE GENOMIC DNA]</scope>
    <source>
        <strain evidence="5">JCM 23211</strain>
    </source>
</reference>
<accession>A0A239K449</accession>
<dbReference type="InterPro" id="IPR042070">
    <property type="entry name" value="PucR_C-HTH_sf"/>
</dbReference>
<dbReference type="InterPro" id="IPR041522">
    <property type="entry name" value="CdaR_GGDEF"/>
</dbReference>
<evidence type="ECO:0000313" key="4">
    <source>
        <dbReference type="EMBL" id="SNT12548.1"/>
    </source>
</evidence>
<dbReference type="InterPro" id="IPR018247">
    <property type="entry name" value="EF_Hand_1_Ca_BS"/>
</dbReference>
<proteinExistence type="inferred from homology"/>
<keyword evidence="5" id="KW-1185">Reference proteome</keyword>
<feature type="domain" description="PucR C-terminal helix-turn-helix" evidence="2">
    <location>
        <begin position="357"/>
        <end position="415"/>
    </location>
</feature>
<name>A0A239K449_9NOCA</name>
<dbReference type="InterPro" id="IPR051448">
    <property type="entry name" value="CdaR-like_regulators"/>
</dbReference>
<dbReference type="EMBL" id="FZOW01000009">
    <property type="protein sequence ID" value="SNT12548.1"/>
    <property type="molecule type" value="Genomic_DNA"/>
</dbReference>
<gene>
    <name evidence="4" type="ORF">SAMN05421642_109226</name>
</gene>
<dbReference type="OrthoDB" id="3663486at2"/>
<dbReference type="Gene3D" id="1.10.10.2840">
    <property type="entry name" value="PucR C-terminal helix-turn-helix domain"/>
    <property type="match status" value="1"/>
</dbReference>
<dbReference type="InterPro" id="IPR025736">
    <property type="entry name" value="PucR_C-HTH_dom"/>
</dbReference>
<dbReference type="Proteomes" id="UP000198327">
    <property type="component" value="Unassembled WGS sequence"/>
</dbReference>
<evidence type="ECO:0000259" key="2">
    <source>
        <dbReference type="Pfam" id="PF13556"/>
    </source>
</evidence>
<dbReference type="PANTHER" id="PTHR33744">
    <property type="entry name" value="CARBOHYDRATE DIACID REGULATOR"/>
    <property type="match status" value="1"/>
</dbReference>
<dbReference type="PANTHER" id="PTHR33744:SF1">
    <property type="entry name" value="DNA-BINDING TRANSCRIPTIONAL ACTIVATOR ADER"/>
    <property type="match status" value="1"/>
</dbReference>
<evidence type="ECO:0000259" key="3">
    <source>
        <dbReference type="Pfam" id="PF17853"/>
    </source>
</evidence>
<dbReference type="RefSeq" id="WP_089248234.1">
    <property type="nucleotide sequence ID" value="NZ_FZOW01000009.1"/>
</dbReference>
<dbReference type="AlphaFoldDB" id="A0A239K449"/>
<dbReference type="Pfam" id="PF17853">
    <property type="entry name" value="GGDEF_2"/>
    <property type="match status" value="1"/>
</dbReference>
<protein>
    <submittedName>
        <fullName evidence="4">PucR C-terminal helix-turn-helix domain-containing protein</fullName>
    </submittedName>
</protein>
<sequence>MLTSDPAADCAGSCHRQLHNRFDDLTRRHDLETALAESLGGGSDFADLFGVIVDRARHTLWLFDTRGGEVASSVARVGGLTTPKASAILEDVIRTVSRTSTPAVVDARVSVGPARRYLVDRVVNGTDVVGWLVMAEVRHPFDRFDRHFVERAAAYLSMHHRLHRAVRRSISDLTVELADRLIKGHSETVELREEADRLGVDLTVFKVVVLVDDSRVVGKLGDATTLARRLSARTRADVIGTRTAHGIALLVDVNEGDRHGVVDFIKRAVLALSPKDGVQAGISAVCSPVDISDAYAEACEVVECLDRFDADHSRVVTAHDLGPARVLVANGNIASIRRYVQHTLGALWNSGEDEQVLLDTLVEFSHSGHSVRKTATAMAVHENTVRQRISRVKKLTGLDVASDPSDQLAVHTALTIVTLRNRPHPLWQNRNTRTDGVRSVIPRPSPV</sequence>
<feature type="domain" description="CdaR GGDEF-like" evidence="3">
    <location>
        <begin position="184"/>
        <end position="302"/>
    </location>
</feature>
<evidence type="ECO:0000313" key="5">
    <source>
        <dbReference type="Proteomes" id="UP000198327"/>
    </source>
</evidence>
<organism evidence="4 5">
    <name type="scientific">Rhodococcoides kyotonense</name>
    <dbReference type="NCBI Taxonomy" id="398843"/>
    <lineage>
        <taxon>Bacteria</taxon>
        <taxon>Bacillati</taxon>
        <taxon>Actinomycetota</taxon>
        <taxon>Actinomycetes</taxon>
        <taxon>Mycobacteriales</taxon>
        <taxon>Nocardiaceae</taxon>
        <taxon>Rhodococcoides</taxon>
    </lineage>
</organism>
<dbReference type="Pfam" id="PF13556">
    <property type="entry name" value="HTH_30"/>
    <property type="match status" value="1"/>
</dbReference>